<keyword evidence="3" id="KW-0819">tRNA processing</keyword>
<dbReference type="PANTHER" id="PTHR15840">
    <property type="entry name" value="CGI-121 FAMILY MEMBER"/>
    <property type="match status" value="1"/>
</dbReference>
<dbReference type="PANTHER" id="PTHR15840:SF10">
    <property type="entry name" value="EKC_KEOPS COMPLEX SUBUNIT TPRKB"/>
    <property type="match status" value="1"/>
</dbReference>
<dbReference type="SUPFAM" id="SSF143870">
    <property type="entry name" value="PF0523-like"/>
    <property type="match status" value="1"/>
</dbReference>
<name>A0A8D8YCJ7_9HEMI</name>
<keyword evidence="4 5" id="KW-0539">Nucleus</keyword>
<reference evidence="6" key="1">
    <citation type="submission" date="2021-05" db="EMBL/GenBank/DDBJ databases">
        <authorList>
            <person name="Alioto T."/>
            <person name="Alioto T."/>
            <person name="Gomez Garrido J."/>
        </authorList>
    </citation>
    <scope>NUCLEOTIDE SEQUENCE</scope>
</reference>
<evidence type="ECO:0000256" key="2">
    <source>
        <dbReference type="ARBA" id="ARBA00005546"/>
    </source>
</evidence>
<evidence type="ECO:0000256" key="4">
    <source>
        <dbReference type="ARBA" id="ARBA00023242"/>
    </source>
</evidence>
<evidence type="ECO:0000256" key="1">
    <source>
        <dbReference type="ARBA" id="ARBA00004123"/>
    </source>
</evidence>
<dbReference type="GO" id="GO:0002949">
    <property type="term" value="P:tRNA threonylcarbamoyladenosine modification"/>
    <property type="evidence" value="ECO:0007669"/>
    <property type="project" value="TreeGrafter"/>
</dbReference>
<sequence length="178" mass="19896">MIDSNIYKLPLENKAYTVYQVLLSNVTNTKQLRELILAGQLKCCLIKPSLIFDPWIVSVAANKAVESELNATMTTKSIYTEILYNLSSSKNISDSLKQFGVQDSDCEVLAVLVTKDGSVEDVTNIVKLIEGSVVPIQNLKDLCDEKLVCKLHSINEKELKVSDLLHSVLSHMSYKEFK</sequence>
<proteinExistence type="inferred from homology"/>
<evidence type="ECO:0000256" key="5">
    <source>
        <dbReference type="RuleBase" id="RU004398"/>
    </source>
</evidence>
<protein>
    <submittedName>
        <fullName evidence="6">EKC/KEOPS complex subunit Tprkb</fullName>
    </submittedName>
</protein>
<evidence type="ECO:0000313" key="6">
    <source>
        <dbReference type="EMBL" id="CAG6726091.1"/>
    </source>
</evidence>
<dbReference type="InterPro" id="IPR013926">
    <property type="entry name" value="CGI121/TPRKB"/>
</dbReference>
<organism evidence="6">
    <name type="scientific">Cacopsylla melanoneura</name>
    <dbReference type="NCBI Taxonomy" id="428564"/>
    <lineage>
        <taxon>Eukaryota</taxon>
        <taxon>Metazoa</taxon>
        <taxon>Ecdysozoa</taxon>
        <taxon>Arthropoda</taxon>
        <taxon>Hexapoda</taxon>
        <taxon>Insecta</taxon>
        <taxon>Pterygota</taxon>
        <taxon>Neoptera</taxon>
        <taxon>Paraneoptera</taxon>
        <taxon>Hemiptera</taxon>
        <taxon>Sternorrhyncha</taxon>
        <taxon>Psylloidea</taxon>
        <taxon>Psyllidae</taxon>
        <taxon>Psyllinae</taxon>
        <taxon>Cacopsylla</taxon>
    </lineage>
</organism>
<dbReference type="Gene3D" id="3.30.2380.10">
    <property type="entry name" value="CGI121/TPRKB"/>
    <property type="match status" value="1"/>
</dbReference>
<dbReference type="EMBL" id="HBUF01370915">
    <property type="protein sequence ID" value="CAG6726091.1"/>
    <property type="molecule type" value="Transcribed_RNA"/>
</dbReference>
<dbReference type="AlphaFoldDB" id="A0A8D8YCJ7"/>
<dbReference type="GO" id="GO:0000408">
    <property type="term" value="C:EKC/KEOPS complex"/>
    <property type="evidence" value="ECO:0007669"/>
    <property type="project" value="TreeGrafter"/>
</dbReference>
<comment type="similarity">
    <text evidence="2 5">Belongs to the CGI121/TPRKB family.</text>
</comment>
<dbReference type="NCBIfam" id="NF011465">
    <property type="entry name" value="PRK14886.1-1"/>
    <property type="match status" value="1"/>
</dbReference>
<dbReference type="Pfam" id="PF08617">
    <property type="entry name" value="CGI-121"/>
    <property type="match status" value="1"/>
</dbReference>
<evidence type="ECO:0000256" key="3">
    <source>
        <dbReference type="ARBA" id="ARBA00022694"/>
    </source>
</evidence>
<dbReference type="GO" id="GO:0005829">
    <property type="term" value="C:cytosol"/>
    <property type="evidence" value="ECO:0007669"/>
    <property type="project" value="TreeGrafter"/>
</dbReference>
<dbReference type="EMBL" id="HBUF01370914">
    <property type="protein sequence ID" value="CAG6726090.1"/>
    <property type="molecule type" value="Transcribed_RNA"/>
</dbReference>
<dbReference type="GO" id="GO:0005634">
    <property type="term" value="C:nucleus"/>
    <property type="evidence" value="ECO:0007669"/>
    <property type="project" value="UniProtKB-SubCell"/>
</dbReference>
<comment type="subcellular location">
    <subcellularLocation>
        <location evidence="1">Nucleus</location>
    </subcellularLocation>
</comment>
<accession>A0A8D8YCJ7</accession>
<dbReference type="InterPro" id="IPR036504">
    <property type="entry name" value="CGI121/TPRKB_sf"/>
</dbReference>